<dbReference type="PROSITE" id="PS00915">
    <property type="entry name" value="PI3_4_KINASE_1"/>
    <property type="match status" value="1"/>
</dbReference>
<dbReference type="InterPro" id="IPR018936">
    <property type="entry name" value="PI3/4_kinase_CS"/>
</dbReference>
<comment type="catalytic activity">
    <reaction evidence="13">
        <text>a 1,2-diacyl-sn-glycero-3-phospho-(1D-myo-inositol 4-phosphate) + ATP = a 1,2-diacyl-sn-glycero-3-phospho-(1D-myo-inositol-3,4-bisphosphate) + ADP + H(+)</text>
        <dbReference type="Rhea" id="RHEA:18373"/>
        <dbReference type="ChEBI" id="CHEBI:15378"/>
        <dbReference type="ChEBI" id="CHEBI:30616"/>
        <dbReference type="ChEBI" id="CHEBI:57658"/>
        <dbReference type="ChEBI" id="CHEBI:58178"/>
        <dbReference type="ChEBI" id="CHEBI:456216"/>
        <dbReference type="EC" id="2.7.1.154"/>
    </reaction>
    <physiologicalReaction direction="left-to-right" evidence="13">
        <dbReference type="Rhea" id="RHEA:18374"/>
    </physiologicalReaction>
</comment>
<dbReference type="InterPro" id="IPR015433">
    <property type="entry name" value="PI3/4_kinase"/>
</dbReference>
<dbReference type="InterPro" id="IPR035892">
    <property type="entry name" value="C2_domain_sf"/>
</dbReference>
<evidence type="ECO:0000259" key="19">
    <source>
        <dbReference type="PROSITE" id="PS50195"/>
    </source>
</evidence>
<dbReference type="PROSITE" id="PS50004">
    <property type="entry name" value="C2"/>
    <property type="match status" value="1"/>
</dbReference>
<evidence type="ECO:0000256" key="16">
    <source>
        <dbReference type="ARBA" id="ARBA00077517"/>
    </source>
</evidence>
<dbReference type="GO" id="GO:0035005">
    <property type="term" value="F:1-phosphatidylinositol-4-phosphate 3-kinase activity"/>
    <property type="evidence" value="ECO:0007669"/>
    <property type="project" value="UniProtKB-EC"/>
</dbReference>
<dbReference type="PANTHER" id="PTHR10048:SF29">
    <property type="entry name" value="PHOSPHATIDYLINOSITOL 3-KINASE C2 DOMAIN-CONTAINING SUBUNIT GAMMA"/>
    <property type="match status" value="1"/>
</dbReference>
<evidence type="ECO:0000256" key="12">
    <source>
        <dbReference type="ARBA" id="ARBA00023985"/>
    </source>
</evidence>
<dbReference type="InterPro" id="IPR001263">
    <property type="entry name" value="PI3K_accessory_dom"/>
</dbReference>
<comment type="similarity">
    <text evidence="2">Belongs to the PI3/PI4-kinase family. Type III PI4K subfamily.</text>
</comment>
<dbReference type="SUPFAM" id="SSF54236">
    <property type="entry name" value="Ubiquitin-like"/>
    <property type="match status" value="1"/>
</dbReference>
<evidence type="ECO:0000256" key="6">
    <source>
        <dbReference type="ARBA" id="ARBA00022679"/>
    </source>
</evidence>
<reference evidence="24 25" key="1">
    <citation type="journal article" date="2020" name="Nature">
        <title>Six reference-quality genomes reveal evolution of bat adaptations.</title>
        <authorList>
            <person name="Jebb D."/>
            <person name="Huang Z."/>
            <person name="Pippel M."/>
            <person name="Hughes G.M."/>
            <person name="Lavrichenko K."/>
            <person name="Devanna P."/>
            <person name="Winkler S."/>
            <person name="Jermiin L.S."/>
            <person name="Skirmuntt E.C."/>
            <person name="Katzourakis A."/>
            <person name="Burkitt-Gray L."/>
            <person name="Ray D.A."/>
            <person name="Sullivan K.A.M."/>
            <person name="Roscito J.G."/>
            <person name="Kirilenko B.M."/>
            <person name="Davalos L.M."/>
            <person name="Corthals A.P."/>
            <person name="Power M.L."/>
            <person name="Jones G."/>
            <person name="Ransome R.D."/>
            <person name="Dechmann D.K.N."/>
            <person name="Locatelli A.G."/>
            <person name="Puechmaille S.J."/>
            <person name="Fedrigo O."/>
            <person name="Jarvis E.D."/>
            <person name="Hiller M."/>
            <person name="Vernes S.C."/>
            <person name="Myers E.W."/>
            <person name="Teeling E.C."/>
        </authorList>
    </citation>
    <scope>NUCLEOTIDE SEQUENCE [LARGE SCALE GENOMIC DNA]</scope>
    <source>
        <strain evidence="24">MRouAeg1</strain>
        <tissue evidence="24">Muscle</tissue>
    </source>
</reference>
<evidence type="ECO:0000256" key="11">
    <source>
        <dbReference type="ARBA" id="ARBA00023136"/>
    </source>
</evidence>
<feature type="region of interest" description="Disordered" evidence="17">
    <location>
        <begin position="1"/>
        <end position="23"/>
    </location>
</feature>
<evidence type="ECO:0000256" key="17">
    <source>
        <dbReference type="SAM" id="MobiDB-lite"/>
    </source>
</evidence>
<keyword evidence="6" id="KW-0808">Transferase</keyword>
<sequence length="1483" mass="170196">MAYWKTDLNPGESHEELHEHQELHSENQRLFPGQVSLGFDQLVDEISNKIPLYQSEIEENTIFVPSAPNQNSKKHSLDATQQISLNEFNSKSSELSCHQVRKTPVIGFRRSVLTNPQNMNKESSCGNPIGKCHGADDYKFNILASSSTNLEKTNSQIELENENHNYPIGFERSFPSIYPSFSTDFMPREEKRSTDVNIVEPSLMLFKGSFLPGMSESTWPKNIEPIGSSIQLVEVPQGSNMSLASFCDKVKRIRETYQAADVNSNSGKIWSTTTTFPYQLFSNTKFNINIFIDDSTQLLHFMPHANYLVRDLIAEILHFCTNDQLFPKGYLLSICGSEEFLQNDHSLGSHKIFQKDKSVIQLNLQKDREVPGKLSRKHEDDHSQFCLNQLLEFMHIWKISRQCLSTVIKNYDSHLKYLLKTQKNVNDITEEVKNICSVLGCVETKQITDAVNELNQILQRKVENFHQNSETSAKGLIEKVTTELSTSIYQLIDVYCSSFYADFQPLNAPDSVPFVNPGLDSHLSFTVYAAHNIPEIWVHSYKAFSFSCWLTYAGKKLCQVRNYRNIPVKKLFFFLVNWNETINFPLEIKSLPRETMLTIKLFGIICATNNAELLAWTSLPLFPKDKVVLGSMLFSMTLQSEPPIEIIAPGVWDTSQPSPVTLQIDFPATKWEYMKLDSEENLSNFEEPLKECLKHIARLSQKQSPLLLSEEKRRYLWFYRFYCNNENCSLPLVLGSAPGWDEKTISEIHIILRRWKFSHPLEALGLLTSSFPDQEIRKVAVQQLDNLLNDELLEYLPQLVQAVKFEWNLESPLVQLLLHRSLQSIQIAHRLYWLLKDAQNEAYFKSWYQKLLAALQFCAGKALSDEFAKEMKLIKILGDIGGKVKSASDPQRQEVLKKEIGRLEEFFQHINTCHLPLNPALCIKGINRDACSYFTSNAFPLKITFINANPMGKNISIIFKVGDDLRQDMLVLQIIQVMDNIWLQEGLDMQMIIYRCLATGKDQGLVQMVPDAVTLAKIHRHSGLIGPLKENTIKKWFSQHNHLKADYEKALKNFFYSCAGWCVVTFILGVCDRHNDNIMLTKSGHMFHIDFGKFLGHAQTFGGIKRDRAPFIFTSEMEYFITEGGKNPQHFQDFVELCCRAYNIVRRHSRLLLNLLEMMIHAGLPELNGIQDLKYVHNNLRPQDTDLEATSYFTKKIKESLECFPVKLNNLIHTLAQMTAISPAKSSHNVSQESCMLHASRSIQRATIVGFSKKTSNLYLIQVMHSNSETSFTEKSFDQFSKLHSQLQKQFASLTLPEFPHWWHLPFTNSDHKRFRDLNHYMEQILNGSYEVANSDCILSFFLSEPVQQTTEESSPLDLGEKFPDNRPKVQLVISYEDVKLTILVKHMKNIHLPDGSTPSAHVEFYLLPYPSEVRRRKTKSVPKCTDPTYNEIVVYDEVTELQGHVLMLIVKSKNTFVGAINIQLCSVPLNEEKWYPLGNSII</sequence>
<dbReference type="EC" id="2.7.1.154" evidence="3"/>
<dbReference type="FunFam" id="3.30.1520.10:FF:000026">
    <property type="entry name" value="Phosphatidylinositol 4-phosphate 3-kinase C2 domain-containing subunit gamma"/>
    <property type="match status" value="1"/>
</dbReference>
<evidence type="ECO:0000256" key="4">
    <source>
        <dbReference type="ARBA" id="ARBA00012073"/>
    </source>
</evidence>
<evidence type="ECO:0000256" key="14">
    <source>
        <dbReference type="ARBA" id="ARBA00054180"/>
    </source>
</evidence>
<dbReference type="InterPro" id="IPR037707">
    <property type="entry name" value="PI3-kinase_C2_gamma_cat"/>
</dbReference>
<dbReference type="GO" id="GO:0048015">
    <property type="term" value="P:phosphatidylinositol-mediated signaling"/>
    <property type="evidence" value="ECO:0007669"/>
    <property type="project" value="TreeGrafter"/>
</dbReference>
<evidence type="ECO:0000259" key="20">
    <source>
        <dbReference type="PROSITE" id="PS50290"/>
    </source>
</evidence>
<evidence type="ECO:0000259" key="23">
    <source>
        <dbReference type="PROSITE" id="PS51547"/>
    </source>
</evidence>
<accession>A0A7J8JL55</accession>
<evidence type="ECO:0000313" key="24">
    <source>
        <dbReference type="EMBL" id="KAF6497025.1"/>
    </source>
</evidence>
<comment type="catalytic activity">
    <reaction evidence="12">
        <text>a 1,2-diacyl-sn-glycero-3-phospho-(1D-myo-inositol) + ATP = a 1,2-diacyl-sn-glycero-3-phospho-(1D-myo-inositol-3-phosphate) + ADP + H(+)</text>
        <dbReference type="Rhea" id="RHEA:12709"/>
        <dbReference type="ChEBI" id="CHEBI:15378"/>
        <dbReference type="ChEBI" id="CHEBI:30616"/>
        <dbReference type="ChEBI" id="CHEBI:57880"/>
        <dbReference type="ChEBI" id="CHEBI:58088"/>
        <dbReference type="ChEBI" id="CHEBI:456216"/>
        <dbReference type="EC" id="2.7.1.137"/>
    </reaction>
    <physiologicalReaction direction="left-to-right" evidence="12">
        <dbReference type="Rhea" id="RHEA:12710"/>
    </physiologicalReaction>
</comment>
<dbReference type="FunFam" id="2.60.40.150:FF:000160">
    <property type="entry name" value="phosphatidylinositol 4-phosphate 3-kinase C2 domain-containing subunit gamma isoform X1"/>
    <property type="match status" value="1"/>
</dbReference>
<feature type="domain" description="PX" evidence="19">
    <location>
        <begin position="1237"/>
        <end position="1349"/>
    </location>
</feature>
<keyword evidence="11" id="KW-0472">Membrane</keyword>
<comment type="function">
    <text evidence="14">Generates phosphatidylinositol 3-phosphate (PtdIns3P) and phosphatidylinositol 3,4-bisphosphate (PtdIns(3,4)P2) that act as second messengers. May play a role in SDF1A-stimulated chemotaxis.</text>
</comment>
<dbReference type="Gene3D" id="2.60.40.150">
    <property type="entry name" value="C2 domain"/>
    <property type="match status" value="2"/>
</dbReference>
<dbReference type="FunFam" id="1.10.1070.11:FF:000013">
    <property type="entry name" value="Phosphatidylinositol 4-phosphate 3-kinase C2 domain-containing subunit gamma"/>
    <property type="match status" value="1"/>
</dbReference>
<feature type="compositionally biased region" description="Basic and acidic residues" evidence="17">
    <location>
        <begin position="12"/>
        <end position="23"/>
    </location>
</feature>
<dbReference type="Pfam" id="PF00787">
    <property type="entry name" value="PX"/>
    <property type="match status" value="1"/>
</dbReference>
<dbReference type="SMART" id="SM00312">
    <property type="entry name" value="PX"/>
    <property type="match status" value="1"/>
</dbReference>
<dbReference type="SMART" id="SM00146">
    <property type="entry name" value="PI3Kc"/>
    <property type="match status" value="1"/>
</dbReference>
<keyword evidence="7" id="KW-0547">Nucleotide-binding</keyword>
<keyword evidence="8 24" id="KW-0418">Kinase</keyword>
<dbReference type="InterPro" id="IPR036940">
    <property type="entry name" value="PI3/4_kinase_cat_sf"/>
</dbReference>
<dbReference type="PROSITE" id="PS50290">
    <property type="entry name" value="PI3_4_KINASE_3"/>
    <property type="match status" value="1"/>
</dbReference>
<evidence type="ECO:0000256" key="7">
    <source>
        <dbReference type="ARBA" id="ARBA00022741"/>
    </source>
</evidence>
<dbReference type="SMART" id="SM00239">
    <property type="entry name" value="C2"/>
    <property type="match status" value="1"/>
</dbReference>
<dbReference type="InterPro" id="IPR000403">
    <property type="entry name" value="PI3/4_kinase_cat_dom"/>
</dbReference>
<dbReference type="Pfam" id="PF00792">
    <property type="entry name" value="PI3K_C2"/>
    <property type="match status" value="1"/>
</dbReference>
<dbReference type="GO" id="GO:0005524">
    <property type="term" value="F:ATP binding"/>
    <property type="evidence" value="ECO:0007669"/>
    <property type="project" value="UniProtKB-KW"/>
</dbReference>
<dbReference type="GO" id="GO:0016303">
    <property type="term" value="F:1-phosphatidylinositol-3-kinase activity"/>
    <property type="evidence" value="ECO:0007669"/>
    <property type="project" value="UniProtKB-EC"/>
</dbReference>
<dbReference type="FunFam" id="3.10.20.90:FF:000260">
    <property type="entry name" value="Phosphatidylinositol 4-phosphate 3-kinase C2 domain-containing subunit gamma"/>
    <property type="match status" value="1"/>
</dbReference>
<name>A0A7J8JL55_ROUAE</name>
<dbReference type="Pfam" id="PF00168">
    <property type="entry name" value="C2"/>
    <property type="match status" value="1"/>
</dbReference>
<dbReference type="SUPFAM" id="SSF64268">
    <property type="entry name" value="PX domain"/>
    <property type="match status" value="1"/>
</dbReference>
<dbReference type="Pfam" id="PF00794">
    <property type="entry name" value="PI3K_rbd"/>
    <property type="match status" value="1"/>
</dbReference>
<feature type="domain" description="PI3K/PI4K catalytic" evidence="20">
    <location>
        <begin position="927"/>
        <end position="1205"/>
    </location>
</feature>
<organism evidence="24 25">
    <name type="scientific">Rousettus aegyptiacus</name>
    <name type="common">Egyptian fruit bat</name>
    <name type="synonym">Pteropus aegyptiacus</name>
    <dbReference type="NCBI Taxonomy" id="9407"/>
    <lineage>
        <taxon>Eukaryota</taxon>
        <taxon>Metazoa</taxon>
        <taxon>Chordata</taxon>
        <taxon>Craniata</taxon>
        <taxon>Vertebrata</taxon>
        <taxon>Euteleostomi</taxon>
        <taxon>Mammalia</taxon>
        <taxon>Eutheria</taxon>
        <taxon>Laurasiatheria</taxon>
        <taxon>Chiroptera</taxon>
        <taxon>Yinpterochiroptera</taxon>
        <taxon>Pteropodoidea</taxon>
        <taxon>Pteropodidae</taxon>
        <taxon>Rousettinae</taxon>
        <taxon>Rousettus</taxon>
    </lineage>
</organism>
<dbReference type="Pfam" id="PF00613">
    <property type="entry name" value="PI3Ka"/>
    <property type="match status" value="1"/>
</dbReference>
<dbReference type="Gene3D" id="3.30.1520.10">
    <property type="entry name" value="Phox-like domain"/>
    <property type="match status" value="1"/>
</dbReference>
<dbReference type="CDD" id="cd05177">
    <property type="entry name" value="PI3Kc_C2_gamma"/>
    <property type="match status" value="1"/>
</dbReference>
<dbReference type="FunFam" id="2.60.40.150:FF:000125">
    <property type="entry name" value="Phosphatidylinositol-4-phosphate 3-kinase catalytic subunit type 2 gamma"/>
    <property type="match status" value="1"/>
</dbReference>
<dbReference type="InterPro" id="IPR036871">
    <property type="entry name" value="PX_dom_sf"/>
</dbReference>
<dbReference type="GO" id="GO:0005886">
    <property type="term" value="C:plasma membrane"/>
    <property type="evidence" value="ECO:0007669"/>
    <property type="project" value="TreeGrafter"/>
</dbReference>
<proteinExistence type="inferred from homology"/>
<protein>
    <recommendedName>
        <fullName evidence="15">Phosphatidylinositol 3-kinase C2 domain-containing subunit gamma</fullName>
        <ecNumber evidence="4">2.7.1.137</ecNumber>
        <ecNumber evidence="3">2.7.1.154</ecNumber>
    </recommendedName>
    <alternativeName>
        <fullName evidence="16">Phosphoinositide 3-kinase-C2-gamma</fullName>
    </alternativeName>
</protein>
<dbReference type="CDD" id="cd04012">
    <property type="entry name" value="C2A_PI3K_class_II"/>
    <property type="match status" value="1"/>
</dbReference>
<dbReference type="Proteomes" id="UP000593571">
    <property type="component" value="Unassembled WGS sequence"/>
</dbReference>
<evidence type="ECO:0000256" key="13">
    <source>
        <dbReference type="ARBA" id="ARBA00029297"/>
    </source>
</evidence>
<comment type="caution">
    <text evidence="24">The sequence shown here is derived from an EMBL/GenBank/DDBJ whole genome shotgun (WGS) entry which is preliminary data.</text>
</comment>
<dbReference type="GO" id="GO:0006935">
    <property type="term" value="P:chemotaxis"/>
    <property type="evidence" value="ECO:0007669"/>
    <property type="project" value="UniProtKB-KW"/>
</dbReference>
<dbReference type="InterPro" id="IPR016024">
    <property type="entry name" value="ARM-type_fold"/>
</dbReference>
<dbReference type="GO" id="GO:0043491">
    <property type="term" value="P:phosphatidylinositol 3-kinase/protein kinase B signal transduction"/>
    <property type="evidence" value="ECO:0007669"/>
    <property type="project" value="TreeGrafter"/>
</dbReference>
<dbReference type="CDD" id="cd06896">
    <property type="entry name" value="PX_PI3K_C2_gamma"/>
    <property type="match status" value="1"/>
</dbReference>
<evidence type="ECO:0000256" key="2">
    <source>
        <dbReference type="ARBA" id="ARBA00006209"/>
    </source>
</evidence>
<evidence type="ECO:0000256" key="1">
    <source>
        <dbReference type="ARBA" id="ARBA00004170"/>
    </source>
</evidence>
<dbReference type="GO" id="GO:0005942">
    <property type="term" value="C:phosphatidylinositol 3-kinase complex"/>
    <property type="evidence" value="ECO:0007669"/>
    <property type="project" value="TreeGrafter"/>
</dbReference>
<keyword evidence="10" id="KW-0443">Lipid metabolism</keyword>
<dbReference type="InterPro" id="IPR042236">
    <property type="entry name" value="PI3K_accessory_sf"/>
</dbReference>
<gene>
    <name evidence="24" type="ORF">HJG63_015319</name>
</gene>
<keyword evidence="5" id="KW-0145">Chemotaxis</keyword>
<dbReference type="InterPro" id="IPR011009">
    <property type="entry name" value="Kinase-like_dom_sf"/>
</dbReference>
<dbReference type="FunFam" id="3.30.1010.10:FF:000001">
    <property type="entry name" value="Phosphatidylinositol 4-phosphate 3-kinase C2 domain-containing subunit beta"/>
    <property type="match status" value="1"/>
</dbReference>
<dbReference type="GO" id="GO:0016477">
    <property type="term" value="P:cell migration"/>
    <property type="evidence" value="ECO:0007669"/>
    <property type="project" value="TreeGrafter"/>
</dbReference>
<dbReference type="SUPFAM" id="SSF56112">
    <property type="entry name" value="Protein kinase-like (PK-like)"/>
    <property type="match status" value="1"/>
</dbReference>
<dbReference type="PROSITE" id="PS50195">
    <property type="entry name" value="PX"/>
    <property type="match status" value="1"/>
</dbReference>
<evidence type="ECO:0000256" key="5">
    <source>
        <dbReference type="ARBA" id="ARBA00022500"/>
    </source>
</evidence>
<dbReference type="SUPFAM" id="SSF48371">
    <property type="entry name" value="ARM repeat"/>
    <property type="match status" value="1"/>
</dbReference>
<dbReference type="Gene3D" id="3.10.20.90">
    <property type="entry name" value="Phosphatidylinositol 3-kinase Catalytic Subunit, Chain A, domain 1"/>
    <property type="match status" value="1"/>
</dbReference>
<dbReference type="Gene3D" id="1.10.1070.11">
    <property type="entry name" value="Phosphatidylinositol 3-/4-kinase, catalytic domain"/>
    <property type="match status" value="1"/>
</dbReference>
<dbReference type="EC" id="2.7.1.137" evidence="4"/>
<dbReference type="Gene3D" id="3.30.1010.10">
    <property type="entry name" value="Phosphatidylinositol 3-kinase Catalytic Subunit, Chain A, domain 4"/>
    <property type="match status" value="1"/>
</dbReference>
<feature type="domain" description="PI3K-RBD" evidence="22">
    <location>
        <begin position="283"/>
        <end position="369"/>
    </location>
</feature>
<feature type="domain" description="PIK helical" evidence="21">
    <location>
        <begin position="682"/>
        <end position="858"/>
    </location>
</feature>
<dbReference type="GO" id="GO:0005737">
    <property type="term" value="C:cytoplasm"/>
    <property type="evidence" value="ECO:0007669"/>
    <property type="project" value="TreeGrafter"/>
</dbReference>
<dbReference type="SMART" id="SM00145">
    <property type="entry name" value="PI3Ka"/>
    <property type="match status" value="1"/>
</dbReference>
<dbReference type="FunFam" id="1.25.40.70:FF:000010">
    <property type="entry name" value="Phosphatidylinositol 4-phosphate 3-kinase C2 domain-containing subunit gamma"/>
    <property type="match status" value="1"/>
</dbReference>
<dbReference type="SMART" id="SM00142">
    <property type="entry name" value="PI3K_C2"/>
    <property type="match status" value="1"/>
</dbReference>
<keyword evidence="9" id="KW-0067">ATP-binding</keyword>
<dbReference type="Gene3D" id="1.25.40.70">
    <property type="entry name" value="Phosphatidylinositol 3-kinase, accessory domain (PIK)"/>
    <property type="match status" value="1"/>
</dbReference>
<dbReference type="GO" id="GO:0035091">
    <property type="term" value="F:phosphatidylinositol binding"/>
    <property type="evidence" value="ECO:0007669"/>
    <property type="project" value="InterPro"/>
</dbReference>
<dbReference type="InterPro" id="IPR000008">
    <property type="entry name" value="C2_dom"/>
</dbReference>
<evidence type="ECO:0000259" key="18">
    <source>
        <dbReference type="PROSITE" id="PS50004"/>
    </source>
</evidence>
<evidence type="ECO:0000259" key="22">
    <source>
        <dbReference type="PROSITE" id="PS51546"/>
    </source>
</evidence>
<dbReference type="PROSITE" id="PS00916">
    <property type="entry name" value="PI3_4_KINASE_2"/>
    <property type="match status" value="1"/>
</dbReference>
<evidence type="ECO:0000313" key="25">
    <source>
        <dbReference type="Proteomes" id="UP000593571"/>
    </source>
</evidence>
<dbReference type="InterPro" id="IPR029071">
    <property type="entry name" value="Ubiquitin-like_domsf"/>
</dbReference>
<evidence type="ECO:0000259" key="21">
    <source>
        <dbReference type="PROSITE" id="PS51545"/>
    </source>
</evidence>
<dbReference type="Pfam" id="PF00454">
    <property type="entry name" value="PI3_PI4_kinase"/>
    <property type="match status" value="1"/>
</dbReference>
<dbReference type="SUPFAM" id="SSF49562">
    <property type="entry name" value="C2 domain (Calcium/lipid-binding domain, CaLB)"/>
    <property type="match status" value="2"/>
</dbReference>
<evidence type="ECO:0000256" key="15">
    <source>
        <dbReference type="ARBA" id="ARBA00074898"/>
    </source>
</evidence>
<dbReference type="PROSITE" id="PS51547">
    <property type="entry name" value="C2_PI3K"/>
    <property type="match status" value="1"/>
</dbReference>
<keyword evidence="25" id="KW-1185">Reference proteome</keyword>
<dbReference type="EMBL" id="JACASE010000002">
    <property type="protein sequence ID" value="KAF6497025.1"/>
    <property type="molecule type" value="Genomic_DNA"/>
</dbReference>
<evidence type="ECO:0000256" key="10">
    <source>
        <dbReference type="ARBA" id="ARBA00023098"/>
    </source>
</evidence>
<dbReference type="PANTHER" id="PTHR10048">
    <property type="entry name" value="PHOSPHATIDYLINOSITOL KINASE"/>
    <property type="match status" value="1"/>
</dbReference>
<evidence type="ECO:0000256" key="9">
    <source>
        <dbReference type="ARBA" id="ARBA00022840"/>
    </source>
</evidence>
<dbReference type="InterPro" id="IPR001683">
    <property type="entry name" value="PX_dom"/>
</dbReference>
<feature type="domain" description="C2 PI3K-type" evidence="23">
    <location>
        <begin position="519"/>
        <end position="667"/>
    </location>
</feature>
<dbReference type="InterPro" id="IPR000341">
    <property type="entry name" value="PI3K_Ras-bd_dom"/>
</dbReference>
<feature type="domain" description="C2" evidence="18">
    <location>
        <begin position="1366"/>
        <end position="1483"/>
    </location>
</feature>
<dbReference type="PROSITE" id="PS51546">
    <property type="entry name" value="PI3K_RBD"/>
    <property type="match status" value="1"/>
</dbReference>
<dbReference type="InterPro" id="IPR002420">
    <property type="entry name" value="PI3K-type_C2_dom"/>
</dbReference>
<dbReference type="PROSITE" id="PS51545">
    <property type="entry name" value="PIK_HELICAL"/>
    <property type="match status" value="1"/>
</dbReference>
<evidence type="ECO:0000256" key="3">
    <source>
        <dbReference type="ARBA" id="ARBA00012013"/>
    </source>
</evidence>
<comment type="subcellular location">
    <subcellularLocation>
        <location evidence="1">Membrane</location>
        <topology evidence="1">Peripheral membrane protein</topology>
    </subcellularLocation>
</comment>
<evidence type="ECO:0000256" key="8">
    <source>
        <dbReference type="ARBA" id="ARBA00022777"/>
    </source>
</evidence>